<dbReference type="EMBL" id="JBHLYQ010000001">
    <property type="protein sequence ID" value="MFC0080556.1"/>
    <property type="molecule type" value="Genomic_DNA"/>
</dbReference>
<dbReference type="PROSITE" id="PS50042">
    <property type="entry name" value="CNMP_BINDING_3"/>
    <property type="match status" value="1"/>
</dbReference>
<evidence type="ECO:0000313" key="2">
    <source>
        <dbReference type="EMBL" id="MFC0080556.1"/>
    </source>
</evidence>
<dbReference type="InterPro" id="IPR000595">
    <property type="entry name" value="cNMP-bd_dom"/>
</dbReference>
<dbReference type="PROSITE" id="PS00889">
    <property type="entry name" value="CNMP_BINDING_2"/>
    <property type="match status" value="1"/>
</dbReference>
<feature type="domain" description="Cyclic nucleotide-binding" evidence="1">
    <location>
        <begin position="14"/>
        <end position="129"/>
    </location>
</feature>
<gene>
    <name evidence="2" type="ORF">ACFFRE_00080</name>
</gene>
<dbReference type="Pfam" id="PF00027">
    <property type="entry name" value="cNMP_binding"/>
    <property type="match status" value="1"/>
</dbReference>
<dbReference type="InterPro" id="IPR018488">
    <property type="entry name" value="cNMP-bd_CS"/>
</dbReference>
<sequence length="139" mass="15226">MASTADLDLRQHWLFEGLSAKEERALRRVGSLRELPARSVLYEEGGPGDEMAVILEGTVAIRRNGRLLARVGPGDTVGELAVLDGEPRSASVVALTDLRLLTFPRRAVRDLLDQEPGLAGKLLAALARRLRDADRRAYD</sequence>
<dbReference type="PANTHER" id="PTHR24567">
    <property type="entry name" value="CRP FAMILY TRANSCRIPTIONAL REGULATORY PROTEIN"/>
    <property type="match status" value="1"/>
</dbReference>
<dbReference type="SUPFAM" id="SSF51206">
    <property type="entry name" value="cAMP-binding domain-like"/>
    <property type="match status" value="1"/>
</dbReference>
<dbReference type="InterPro" id="IPR014710">
    <property type="entry name" value="RmlC-like_jellyroll"/>
</dbReference>
<dbReference type="PANTHER" id="PTHR24567:SF74">
    <property type="entry name" value="HTH-TYPE TRANSCRIPTIONAL REGULATOR ARCR"/>
    <property type="match status" value="1"/>
</dbReference>
<keyword evidence="3" id="KW-1185">Reference proteome</keyword>
<evidence type="ECO:0000259" key="1">
    <source>
        <dbReference type="PROSITE" id="PS50042"/>
    </source>
</evidence>
<dbReference type="SMART" id="SM00100">
    <property type="entry name" value="cNMP"/>
    <property type="match status" value="1"/>
</dbReference>
<evidence type="ECO:0000313" key="3">
    <source>
        <dbReference type="Proteomes" id="UP001589788"/>
    </source>
</evidence>
<dbReference type="InterPro" id="IPR050397">
    <property type="entry name" value="Env_Response_Regulators"/>
</dbReference>
<protein>
    <submittedName>
        <fullName evidence="2">Cyclic nucleotide-binding domain-containing protein</fullName>
    </submittedName>
</protein>
<dbReference type="RefSeq" id="WP_377786879.1">
    <property type="nucleotide sequence ID" value="NZ_JBHLYQ010000001.1"/>
</dbReference>
<accession>A0ABV6BYN8</accession>
<name>A0ABV6BYN8_9ACTN</name>
<dbReference type="CDD" id="cd00038">
    <property type="entry name" value="CAP_ED"/>
    <property type="match status" value="1"/>
</dbReference>
<organism evidence="2 3">
    <name type="scientific">Aciditerrimonas ferrireducens</name>
    <dbReference type="NCBI Taxonomy" id="667306"/>
    <lineage>
        <taxon>Bacteria</taxon>
        <taxon>Bacillati</taxon>
        <taxon>Actinomycetota</taxon>
        <taxon>Acidimicrobiia</taxon>
        <taxon>Acidimicrobiales</taxon>
        <taxon>Acidimicrobiaceae</taxon>
        <taxon>Aciditerrimonas</taxon>
    </lineage>
</organism>
<dbReference type="Gene3D" id="2.60.120.10">
    <property type="entry name" value="Jelly Rolls"/>
    <property type="match status" value="1"/>
</dbReference>
<dbReference type="Proteomes" id="UP001589788">
    <property type="component" value="Unassembled WGS sequence"/>
</dbReference>
<reference evidence="2 3" key="1">
    <citation type="submission" date="2024-09" db="EMBL/GenBank/DDBJ databases">
        <authorList>
            <person name="Sun Q."/>
            <person name="Mori K."/>
        </authorList>
    </citation>
    <scope>NUCLEOTIDE SEQUENCE [LARGE SCALE GENOMIC DNA]</scope>
    <source>
        <strain evidence="2 3">JCM 15389</strain>
    </source>
</reference>
<proteinExistence type="predicted"/>
<dbReference type="InterPro" id="IPR018490">
    <property type="entry name" value="cNMP-bd_dom_sf"/>
</dbReference>
<comment type="caution">
    <text evidence="2">The sequence shown here is derived from an EMBL/GenBank/DDBJ whole genome shotgun (WGS) entry which is preliminary data.</text>
</comment>